<comment type="similarity">
    <text evidence="1">Belongs to the ATP-dependent AMP-binding enzyme family.</text>
</comment>
<dbReference type="GO" id="GO:0031956">
    <property type="term" value="F:medium-chain fatty acid-CoA ligase activity"/>
    <property type="evidence" value="ECO:0007669"/>
    <property type="project" value="TreeGrafter"/>
</dbReference>
<evidence type="ECO:0000313" key="4">
    <source>
        <dbReference type="Proteomes" id="UP001150238"/>
    </source>
</evidence>
<evidence type="ECO:0000256" key="1">
    <source>
        <dbReference type="ARBA" id="ARBA00006432"/>
    </source>
</evidence>
<dbReference type="Pfam" id="PF00501">
    <property type="entry name" value="AMP-binding"/>
    <property type="match status" value="1"/>
</dbReference>
<gene>
    <name evidence="3" type="ORF">C8J55DRAFT_422328</name>
</gene>
<proteinExistence type="inferred from homology"/>
<dbReference type="GO" id="GO:0006631">
    <property type="term" value="P:fatty acid metabolic process"/>
    <property type="evidence" value="ECO:0007669"/>
    <property type="project" value="TreeGrafter"/>
</dbReference>
<accession>A0A9W9DW30</accession>
<sequence>MFRTHISVLESSAARFSSSPVFKVPLLDAQTNQLSDWTTITYRQFHEDVIRFASFWARELRHDNIPQRSVIGLWIGGYTYIDVLHIYGLSRAGYIPQLFSLRLPNPEVTFELLVKANAKALIFDDSFTDVVQNCHVPIYPAMRRVEIDGSGPVPDLPVVTERDIAFVFHTSGSTSGSPKLVPCNYRWLDTTIAKSSQISMPRDPSRQDVTTWMGSMCHIGQEFMLLGSIQHGSCVIQPTTISFSSEELMDMIHTCGLNRLNQFAAFLAMQLQTSRNHPKLLSMLANLDEVLYSGMPLARSEQEWALQNNIKLRNLFGSTECGATLLSIGGAGSDATLLRTLEGVSYQFVPVDSEESEAGHQSTARLLEFVVSSESGDCPDRSLCASDGHFHTGDLFQQVVPGRYVFCGRDDDWIKSENSLRCDTKAIEDNVRAMCGNLISECIVVGTGRPSPVLFIEPASDMDHEKLKKDIIRKTRHFQSRRYLHERIISSRMIMVVARNTLPRTSTKGNIRRSAVEETYRSQLDAIYDFSR</sequence>
<protein>
    <recommendedName>
        <fullName evidence="2">AMP-dependent synthetase/ligase domain-containing protein</fullName>
    </recommendedName>
</protein>
<evidence type="ECO:0000259" key="2">
    <source>
        <dbReference type="Pfam" id="PF00501"/>
    </source>
</evidence>
<dbReference type="InterPro" id="IPR000873">
    <property type="entry name" value="AMP-dep_synth/lig_dom"/>
</dbReference>
<name>A0A9W9DW30_9AGAR</name>
<comment type="caution">
    <text evidence="3">The sequence shown here is derived from an EMBL/GenBank/DDBJ whole genome shotgun (WGS) entry which is preliminary data.</text>
</comment>
<evidence type="ECO:0000313" key="3">
    <source>
        <dbReference type="EMBL" id="KAJ4489367.1"/>
    </source>
</evidence>
<dbReference type="EMBL" id="JANVFS010000007">
    <property type="protein sequence ID" value="KAJ4489367.1"/>
    <property type="molecule type" value="Genomic_DNA"/>
</dbReference>
<dbReference type="Proteomes" id="UP001150238">
    <property type="component" value="Unassembled WGS sequence"/>
</dbReference>
<dbReference type="Gene3D" id="3.40.50.12780">
    <property type="entry name" value="N-terminal domain of ligase-like"/>
    <property type="match status" value="1"/>
</dbReference>
<organism evidence="3 4">
    <name type="scientific">Lentinula lateritia</name>
    <dbReference type="NCBI Taxonomy" id="40482"/>
    <lineage>
        <taxon>Eukaryota</taxon>
        <taxon>Fungi</taxon>
        <taxon>Dikarya</taxon>
        <taxon>Basidiomycota</taxon>
        <taxon>Agaricomycotina</taxon>
        <taxon>Agaricomycetes</taxon>
        <taxon>Agaricomycetidae</taxon>
        <taxon>Agaricales</taxon>
        <taxon>Marasmiineae</taxon>
        <taxon>Omphalotaceae</taxon>
        <taxon>Lentinula</taxon>
    </lineage>
</organism>
<feature type="domain" description="AMP-dependent synthetase/ligase" evidence="2">
    <location>
        <begin position="32"/>
        <end position="325"/>
    </location>
</feature>
<dbReference type="Pfam" id="PF23562">
    <property type="entry name" value="AMP-binding_C_3"/>
    <property type="match status" value="1"/>
</dbReference>
<reference evidence="3" key="2">
    <citation type="journal article" date="2023" name="Proc. Natl. Acad. Sci. U.S.A.">
        <title>A global phylogenomic analysis of the shiitake genus Lentinula.</title>
        <authorList>
            <person name="Sierra-Patev S."/>
            <person name="Min B."/>
            <person name="Naranjo-Ortiz M."/>
            <person name="Looney B."/>
            <person name="Konkel Z."/>
            <person name="Slot J.C."/>
            <person name="Sakamoto Y."/>
            <person name="Steenwyk J.L."/>
            <person name="Rokas A."/>
            <person name="Carro J."/>
            <person name="Camarero S."/>
            <person name="Ferreira P."/>
            <person name="Molpeceres G."/>
            <person name="Ruiz-Duenas F.J."/>
            <person name="Serrano A."/>
            <person name="Henrissat B."/>
            <person name="Drula E."/>
            <person name="Hughes K.W."/>
            <person name="Mata J.L."/>
            <person name="Ishikawa N.K."/>
            <person name="Vargas-Isla R."/>
            <person name="Ushijima S."/>
            <person name="Smith C.A."/>
            <person name="Donoghue J."/>
            <person name="Ahrendt S."/>
            <person name="Andreopoulos W."/>
            <person name="He G."/>
            <person name="LaButti K."/>
            <person name="Lipzen A."/>
            <person name="Ng V."/>
            <person name="Riley R."/>
            <person name="Sandor L."/>
            <person name="Barry K."/>
            <person name="Martinez A.T."/>
            <person name="Xiao Y."/>
            <person name="Gibbons J.G."/>
            <person name="Terashima K."/>
            <person name="Grigoriev I.V."/>
            <person name="Hibbett D."/>
        </authorList>
    </citation>
    <scope>NUCLEOTIDE SEQUENCE</scope>
    <source>
        <strain evidence="3">Sp2 HRB7682 ss15</strain>
    </source>
</reference>
<reference evidence="3" key="1">
    <citation type="submission" date="2022-08" db="EMBL/GenBank/DDBJ databases">
        <authorList>
            <consortium name="DOE Joint Genome Institute"/>
            <person name="Min B."/>
            <person name="Riley R."/>
            <person name="Sierra-Patev S."/>
            <person name="Naranjo-Ortiz M."/>
            <person name="Looney B."/>
            <person name="Konkel Z."/>
            <person name="Slot J.C."/>
            <person name="Sakamoto Y."/>
            <person name="Steenwyk J.L."/>
            <person name="Rokas A."/>
            <person name="Carro J."/>
            <person name="Camarero S."/>
            <person name="Ferreira P."/>
            <person name="Molpeceres G."/>
            <person name="Ruiz-Duenas F.J."/>
            <person name="Serrano A."/>
            <person name="Henrissat B."/>
            <person name="Drula E."/>
            <person name="Hughes K.W."/>
            <person name="Mata J.L."/>
            <person name="Ishikawa N.K."/>
            <person name="Vargas-Isla R."/>
            <person name="Ushijima S."/>
            <person name="Smith C.A."/>
            <person name="Ahrendt S."/>
            <person name="Andreopoulos W."/>
            <person name="He G."/>
            <person name="Labutti K."/>
            <person name="Lipzen A."/>
            <person name="Ng V."/>
            <person name="Sandor L."/>
            <person name="Barry K."/>
            <person name="Martinez A.T."/>
            <person name="Xiao Y."/>
            <person name="Gibbons J.G."/>
            <person name="Terashima K."/>
            <person name="Hibbett D.S."/>
            <person name="Grigoriev I.V."/>
        </authorList>
    </citation>
    <scope>NUCLEOTIDE SEQUENCE</scope>
    <source>
        <strain evidence="3">Sp2 HRB7682 ss15</strain>
    </source>
</reference>
<dbReference type="PANTHER" id="PTHR43201:SF8">
    <property type="entry name" value="ACYL-COA SYNTHETASE FAMILY MEMBER 3"/>
    <property type="match status" value="1"/>
</dbReference>
<dbReference type="PANTHER" id="PTHR43201">
    <property type="entry name" value="ACYL-COA SYNTHETASE"/>
    <property type="match status" value="1"/>
</dbReference>
<dbReference type="AlphaFoldDB" id="A0A9W9DW30"/>
<dbReference type="InterPro" id="IPR042099">
    <property type="entry name" value="ANL_N_sf"/>
</dbReference>
<dbReference type="SUPFAM" id="SSF56801">
    <property type="entry name" value="Acetyl-CoA synthetase-like"/>
    <property type="match status" value="1"/>
</dbReference>